<evidence type="ECO:0000313" key="4">
    <source>
        <dbReference type="Proteomes" id="UP001139451"/>
    </source>
</evidence>
<gene>
    <name evidence="3" type="ORF">M9978_16990</name>
</gene>
<dbReference type="GO" id="GO:0016787">
    <property type="term" value="F:hydrolase activity"/>
    <property type="evidence" value="ECO:0007669"/>
    <property type="project" value="UniProtKB-KW"/>
</dbReference>
<sequence>MTQANLFSERLRAMGARFDPAVLAQTRELFAIGAKQAPWAGIQPIRDLRYGPAARHVLDFFRTSRADAPLLLFVHGGGFVAGDKDGDGVFYGNVGRYFAHHGYAAVCMNYRLAPEAPWPSGSEDVATALAWLATHGSEYGGDPQRIVLLAQSAGAAHAAGAIFDQRFGAPAGLRAAALLSGFYEMTADVVGTPAAYFGEDPGVWTDRSPLNHIAPGHVELLLTLAELDPAEVAHQTLRLAMELNAVDGRPPQLAWLEGHNHVSPVLGIGLGDDRPGKIVRSFFDAIVGASSWVAQ</sequence>
<dbReference type="AlphaFoldDB" id="A0A9X2HUA6"/>
<dbReference type="InterPro" id="IPR049492">
    <property type="entry name" value="BD-FAE-like_dom"/>
</dbReference>
<dbReference type="InterPro" id="IPR050300">
    <property type="entry name" value="GDXG_lipolytic_enzyme"/>
</dbReference>
<organism evidence="3 4">
    <name type="scientific">Sphingomonas tagetis</name>
    <dbReference type="NCBI Taxonomy" id="2949092"/>
    <lineage>
        <taxon>Bacteria</taxon>
        <taxon>Pseudomonadati</taxon>
        <taxon>Pseudomonadota</taxon>
        <taxon>Alphaproteobacteria</taxon>
        <taxon>Sphingomonadales</taxon>
        <taxon>Sphingomonadaceae</taxon>
        <taxon>Sphingomonas</taxon>
    </lineage>
</organism>
<dbReference type="Proteomes" id="UP001139451">
    <property type="component" value="Unassembled WGS sequence"/>
</dbReference>
<feature type="domain" description="BD-FAE-like" evidence="2">
    <location>
        <begin position="64"/>
        <end position="158"/>
    </location>
</feature>
<comment type="caution">
    <text evidence="3">The sequence shown here is derived from an EMBL/GenBank/DDBJ whole genome shotgun (WGS) entry which is preliminary data.</text>
</comment>
<dbReference type="PANTHER" id="PTHR48081:SF33">
    <property type="entry name" value="KYNURENINE FORMAMIDASE"/>
    <property type="match status" value="1"/>
</dbReference>
<dbReference type="EMBL" id="JAMLDX010000015">
    <property type="protein sequence ID" value="MCP3732120.1"/>
    <property type="molecule type" value="Genomic_DNA"/>
</dbReference>
<keyword evidence="1 3" id="KW-0378">Hydrolase</keyword>
<dbReference type="Pfam" id="PF20434">
    <property type="entry name" value="BD-FAE"/>
    <property type="match status" value="1"/>
</dbReference>
<protein>
    <submittedName>
        <fullName evidence="3">Alpha/beta hydrolase</fullName>
    </submittedName>
</protein>
<dbReference type="SUPFAM" id="SSF53474">
    <property type="entry name" value="alpha/beta-Hydrolases"/>
    <property type="match status" value="1"/>
</dbReference>
<evidence type="ECO:0000313" key="3">
    <source>
        <dbReference type="EMBL" id="MCP3732120.1"/>
    </source>
</evidence>
<reference evidence="3" key="1">
    <citation type="submission" date="2022-05" db="EMBL/GenBank/DDBJ databases">
        <title>Sphingomonas sp. strain MG17 Genome sequencing and assembly.</title>
        <authorList>
            <person name="Kim I."/>
        </authorList>
    </citation>
    <scope>NUCLEOTIDE SEQUENCE</scope>
    <source>
        <strain evidence="3">MG17</strain>
    </source>
</reference>
<keyword evidence="4" id="KW-1185">Reference proteome</keyword>
<accession>A0A9X2HUA6</accession>
<dbReference type="Gene3D" id="3.40.50.1820">
    <property type="entry name" value="alpha/beta hydrolase"/>
    <property type="match status" value="1"/>
</dbReference>
<name>A0A9X2HUA6_9SPHN</name>
<proteinExistence type="predicted"/>
<evidence type="ECO:0000256" key="1">
    <source>
        <dbReference type="ARBA" id="ARBA00022801"/>
    </source>
</evidence>
<evidence type="ECO:0000259" key="2">
    <source>
        <dbReference type="Pfam" id="PF20434"/>
    </source>
</evidence>
<dbReference type="InterPro" id="IPR029058">
    <property type="entry name" value="AB_hydrolase_fold"/>
</dbReference>
<dbReference type="PANTHER" id="PTHR48081">
    <property type="entry name" value="AB HYDROLASE SUPERFAMILY PROTEIN C4A8.06C"/>
    <property type="match status" value="1"/>
</dbReference>